<feature type="active site" description="Proton acceptor" evidence="3">
    <location>
        <position position="66"/>
    </location>
</feature>
<dbReference type="NCBIfam" id="TIGR00689">
    <property type="entry name" value="rpiB_lacA_lacB"/>
    <property type="match status" value="1"/>
</dbReference>
<comment type="caution">
    <text evidence="5">The sequence shown here is derived from an EMBL/GenBank/DDBJ whole genome shotgun (WGS) entry which is preliminary data.</text>
</comment>
<dbReference type="NCBIfam" id="TIGR01120">
    <property type="entry name" value="rpiB"/>
    <property type="match status" value="1"/>
</dbReference>
<evidence type="ECO:0000313" key="6">
    <source>
        <dbReference type="Proteomes" id="UP000654670"/>
    </source>
</evidence>
<name>A0A917S4F4_9BACL</name>
<dbReference type="PANTHER" id="PTHR43732:SF1">
    <property type="entry name" value="RIBOSE 5-PHOSPHATE ISOMERASE"/>
    <property type="match status" value="1"/>
</dbReference>
<keyword evidence="6" id="KW-1185">Reference proteome</keyword>
<dbReference type="PIRSF" id="PIRSF005384">
    <property type="entry name" value="RpiB_LacA_B"/>
    <property type="match status" value="1"/>
</dbReference>
<dbReference type="Proteomes" id="UP000654670">
    <property type="component" value="Unassembled WGS sequence"/>
</dbReference>
<dbReference type="Gene3D" id="3.40.1400.10">
    <property type="entry name" value="Sugar-phosphate isomerase, RpiB/LacA/LacB"/>
    <property type="match status" value="1"/>
</dbReference>
<dbReference type="InterPro" id="IPR036569">
    <property type="entry name" value="RpiB_LacA_LacB_sf"/>
</dbReference>
<dbReference type="Pfam" id="PF02502">
    <property type="entry name" value="LacAB_rpiB"/>
    <property type="match status" value="1"/>
</dbReference>
<gene>
    <name evidence="5" type="ORF">GCM10007968_21990</name>
</gene>
<dbReference type="InterPro" id="IPR003500">
    <property type="entry name" value="RpiB_LacA_LacB"/>
</dbReference>
<accession>A0A917S4F4</accession>
<dbReference type="NCBIfam" id="NF004051">
    <property type="entry name" value="PRK05571.1"/>
    <property type="match status" value="1"/>
</dbReference>
<feature type="binding site" evidence="4">
    <location>
        <position position="100"/>
    </location>
    <ligand>
        <name>D-ribulose 5-phosphate</name>
        <dbReference type="ChEBI" id="CHEBI:58121"/>
    </ligand>
</feature>
<organism evidence="5 6">
    <name type="scientific">Sporolactobacillus putidus</name>
    <dbReference type="NCBI Taxonomy" id="492735"/>
    <lineage>
        <taxon>Bacteria</taxon>
        <taxon>Bacillati</taxon>
        <taxon>Bacillota</taxon>
        <taxon>Bacilli</taxon>
        <taxon>Bacillales</taxon>
        <taxon>Sporolactobacillaceae</taxon>
        <taxon>Sporolactobacillus</taxon>
    </lineage>
</organism>
<evidence type="ECO:0000256" key="3">
    <source>
        <dbReference type="PIRSR" id="PIRSR005384-1"/>
    </source>
</evidence>
<reference evidence="5" key="1">
    <citation type="journal article" date="2014" name="Int. J. Syst. Evol. Microbiol.">
        <title>Complete genome sequence of Corynebacterium casei LMG S-19264T (=DSM 44701T), isolated from a smear-ripened cheese.</title>
        <authorList>
            <consortium name="US DOE Joint Genome Institute (JGI-PGF)"/>
            <person name="Walter F."/>
            <person name="Albersmeier A."/>
            <person name="Kalinowski J."/>
            <person name="Ruckert C."/>
        </authorList>
    </citation>
    <scope>NUCLEOTIDE SEQUENCE</scope>
    <source>
        <strain evidence="5">JCM 15325</strain>
    </source>
</reference>
<dbReference type="InterPro" id="IPR004785">
    <property type="entry name" value="RpiB"/>
</dbReference>
<evidence type="ECO:0000256" key="4">
    <source>
        <dbReference type="PIRSR" id="PIRSR005384-2"/>
    </source>
</evidence>
<dbReference type="GO" id="GO:0005975">
    <property type="term" value="P:carbohydrate metabolic process"/>
    <property type="evidence" value="ECO:0007669"/>
    <property type="project" value="InterPro"/>
</dbReference>
<feature type="binding site" evidence="4">
    <location>
        <begin position="9"/>
        <end position="10"/>
    </location>
    <ligand>
        <name>D-ribulose 5-phosphate</name>
        <dbReference type="ChEBI" id="CHEBI:58121"/>
    </ligand>
</feature>
<feature type="active site" description="Proton donor" evidence="3">
    <location>
        <position position="99"/>
    </location>
</feature>
<dbReference type="AlphaFoldDB" id="A0A917S4F4"/>
<dbReference type="InterPro" id="IPR051812">
    <property type="entry name" value="SPI_LacAB/RpiB"/>
</dbReference>
<dbReference type="RefSeq" id="WP_188803288.1">
    <property type="nucleotide sequence ID" value="NZ_BMOK01000009.1"/>
</dbReference>
<dbReference type="SUPFAM" id="SSF89623">
    <property type="entry name" value="Ribose/Galactose isomerase RpiB/AlsB"/>
    <property type="match status" value="1"/>
</dbReference>
<evidence type="ECO:0000256" key="1">
    <source>
        <dbReference type="ARBA" id="ARBA00008754"/>
    </source>
</evidence>
<feature type="binding site" evidence="4">
    <location>
        <begin position="67"/>
        <end position="71"/>
    </location>
    <ligand>
        <name>D-ribulose 5-phosphate</name>
        <dbReference type="ChEBI" id="CHEBI:58121"/>
    </ligand>
</feature>
<proteinExistence type="inferred from homology"/>
<dbReference type="PANTHER" id="PTHR43732">
    <property type="entry name" value="RIBOSE 5-PHOSPHATE ISOMERASE-RELATED"/>
    <property type="match status" value="1"/>
</dbReference>
<protein>
    <submittedName>
        <fullName evidence="5">Ribose 5-phosphate isomerase B</fullName>
    </submittedName>
</protein>
<comment type="similarity">
    <text evidence="1">Belongs to the LacAB/RpiB family.</text>
</comment>
<evidence type="ECO:0000256" key="2">
    <source>
        <dbReference type="ARBA" id="ARBA00023235"/>
    </source>
</evidence>
<dbReference type="GO" id="GO:0016861">
    <property type="term" value="F:intramolecular oxidoreductase activity, interconverting aldoses and ketoses"/>
    <property type="evidence" value="ECO:0007669"/>
    <property type="project" value="UniProtKB-ARBA"/>
</dbReference>
<sequence length="161" mass="17840">MTKIAIGSDHVGYILKPDIIDYLKELGYDVHDFGAYDQKRTDYPIYGKKVAEEVASGNYDLGILICGTGIGISISANKVKGIRAVACSDPYSAELSKRHNNTNILAFGSRVVGSELAKMIVKVWLDAKFESGRHQRRIDEISDIENNDEIDFEKNVKAGEK</sequence>
<keyword evidence="2 5" id="KW-0413">Isomerase</keyword>
<feature type="binding site" evidence="4">
    <location>
        <position position="137"/>
    </location>
    <ligand>
        <name>D-ribulose 5-phosphate</name>
        <dbReference type="ChEBI" id="CHEBI:58121"/>
    </ligand>
</feature>
<evidence type="ECO:0000313" key="5">
    <source>
        <dbReference type="EMBL" id="GGL57589.1"/>
    </source>
</evidence>
<feature type="binding site" evidence="4">
    <location>
        <position position="133"/>
    </location>
    <ligand>
        <name>D-ribulose 5-phosphate</name>
        <dbReference type="ChEBI" id="CHEBI:58121"/>
    </ligand>
</feature>
<reference evidence="5" key="2">
    <citation type="submission" date="2020-09" db="EMBL/GenBank/DDBJ databases">
        <authorList>
            <person name="Sun Q."/>
            <person name="Ohkuma M."/>
        </authorList>
    </citation>
    <scope>NUCLEOTIDE SEQUENCE</scope>
    <source>
        <strain evidence="5">JCM 15325</strain>
    </source>
</reference>
<dbReference type="EMBL" id="BMOK01000009">
    <property type="protein sequence ID" value="GGL57589.1"/>
    <property type="molecule type" value="Genomic_DNA"/>
</dbReference>
<feature type="binding site" evidence="4">
    <location>
        <position position="110"/>
    </location>
    <ligand>
        <name>D-ribulose 5-phosphate</name>
        <dbReference type="ChEBI" id="CHEBI:58121"/>
    </ligand>
</feature>